<evidence type="ECO:0000313" key="1">
    <source>
        <dbReference type="EMBL" id="MBM7590291.1"/>
    </source>
</evidence>
<organism evidence="1 2">
    <name type="scientific">Brevibacillus fulvus</name>
    <dbReference type="NCBI Taxonomy" id="1125967"/>
    <lineage>
        <taxon>Bacteria</taxon>
        <taxon>Bacillati</taxon>
        <taxon>Bacillota</taxon>
        <taxon>Bacilli</taxon>
        <taxon>Bacillales</taxon>
        <taxon>Paenibacillaceae</taxon>
        <taxon>Brevibacillus</taxon>
    </lineage>
</organism>
<evidence type="ECO:0000313" key="2">
    <source>
        <dbReference type="Proteomes" id="UP000717624"/>
    </source>
</evidence>
<keyword evidence="1" id="KW-0436">Ligase</keyword>
<dbReference type="GO" id="GO:0016874">
    <property type="term" value="F:ligase activity"/>
    <property type="evidence" value="ECO:0007669"/>
    <property type="project" value="UniProtKB-KW"/>
</dbReference>
<dbReference type="SUPFAM" id="SSF56059">
    <property type="entry name" value="Glutathione synthetase ATP-binding domain-like"/>
    <property type="match status" value="1"/>
</dbReference>
<gene>
    <name evidence="1" type="ORF">JOD01_001895</name>
</gene>
<dbReference type="AlphaFoldDB" id="A0A938XYR8"/>
<dbReference type="EMBL" id="JAFBEB010000005">
    <property type="protein sequence ID" value="MBM7590291.1"/>
    <property type="molecule type" value="Genomic_DNA"/>
</dbReference>
<dbReference type="Proteomes" id="UP000717624">
    <property type="component" value="Unassembled WGS sequence"/>
</dbReference>
<keyword evidence="2" id="KW-1185">Reference proteome</keyword>
<accession>A0A938XYR8</accession>
<proteinExistence type="predicted"/>
<dbReference type="Gene3D" id="3.30.470.20">
    <property type="entry name" value="ATP-grasp fold, B domain"/>
    <property type="match status" value="1"/>
</dbReference>
<protein>
    <submittedName>
        <fullName evidence="1">Glutathione synthase/RimK-type ligase-like ATP-grasp enzyme</fullName>
    </submittedName>
</protein>
<sequence length="449" mass="51699">MYLKLLVNTERIRHVTLHPKQLEELGLRSGAHKEVRFGLRSALVQIEADKEVNERAIVLSEDIVNLLRIPLCCRYQLKMLNDVLAIGPFISFLTSPKNKTNQRYIHQLRDYLSHYDQIGGAVLAFALEGVNQRTMTIDGYLYNPQTQEWQHGTYPFPSVIFIRGYVSSQKWIDYFKRMLGKRAIFNDFYLDKWEMYNLLSHNEELRSYLPTTAIYKTPASIRRFLKKHTEAYLKPVDGTMGISVMKGALTKSGFTIRYRKDDQNKKHVFVRFPMATKFLQRSLQSQKYIIQQAIPLITYHKKLIDFRLIVVKNGSGKWEYMGMIARYGAQNSVVSNISAGGYAEKGEDALQKALFLTEEETKAQAEKMADLAIRIADYLDATGLHCGNMGIDLGVEPNGRIWIIEIQHYSPAHSIALDANQQEMYRRILLNNMLYMKRLSGFSEGGKPC</sequence>
<dbReference type="Pfam" id="PF14398">
    <property type="entry name" value="ATPgrasp_YheCD"/>
    <property type="match status" value="1"/>
</dbReference>
<name>A0A938XYR8_9BACL</name>
<reference evidence="1" key="1">
    <citation type="submission" date="2021-01" db="EMBL/GenBank/DDBJ databases">
        <title>Genomic Encyclopedia of Type Strains, Phase IV (KMG-IV): sequencing the most valuable type-strain genomes for metagenomic binning, comparative biology and taxonomic classification.</title>
        <authorList>
            <person name="Goeker M."/>
        </authorList>
    </citation>
    <scope>NUCLEOTIDE SEQUENCE</scope>
    <source>
        <strain evidence="1">DSM 25523</strain>
    </source>
</reference>
<comment type="caution">
    <text evidence="1">The sequence shown here is derived from an EMBL/GenBank/DDBJ whole genome shotgun (WGS) entry which is preliminary data.</text>
</comment>
<dbReference type="RefSeq" id="WP_204518044.1">
    <property type="nucleotide sequence ID" value="NZ_BAABIN010000020.1"/>
</dbReference>
<dbReference type="InterPro" id="IPR026838">
    <property type="entry name" value="YheC/D"/>
</dbReference>